<organism evidence="15 16">
    <name type="scientific">[Candida] railenensis</name>
    <dbReference type="NCBI Taxonomy" id="45579"/>
    <lineage>
        <taxon>Eukaryota</taxon>
        <taxon>Fungi</taxon>
        <taxon>Dikarya</taxon>
        <taxon>Ascomycota</taxon>
        <taxon>Saccharomycotina</taxon>
        <taxon>Pichiomycetes</taxon>
        <taxon>Debaryomycetaceae</taxon>
        <taxon>Kurtzmaniella</taxon>
    </lineage>
</organism>
<evidence type="ECO:0000256" key="6">
    <source>
        <dbReference type="ARBA" id="ARBA00022741"/>
    </source>
</evidence>
<feature type="transmembrane region" description="Helical" evidence="12">
    <location>
        <begin position="193"/>
        <end position="212"/>
    </location>
</feature>
<evidence type="ECO:0000256" key="2">
    <source>
        <dbReference type="ARBA" id="ARBA00022448"/>
    </source>
</evidence>
<evidence type="ECO:0000256" key="4">
    <source>
        <dbReference type="ARBA" id="ARBA00022692"/>
    </source>
</evidence>
<dbReference type="InterPro" id="IPR017871">
    <property type="entry name" value="ABC_transporter-like_CS"/>
</dbReference>
<feature type="transmembrane region" description="Helical" evidence="12">
    <location>
        <begin position="438"/>
        <end position="457"/>
    </location>
</feature>
<dbReference type="GO" id="GO:0016887">
    <property type="term" value="F:ATP hydrolysis activity"/>
    <property type="evidence" value="ECO:0007669"/>
    <property type="project" value="InterPro"/>
</dbReference>
<evidence type="ECO:0000256" key="9">
    <source>
        <dbReference type="ARBA" id="ARBA00023136"/>
    </source>
</evidence>
<dbReference type="SMART" id="SM00382">
    <property type="entry name" value="AAA"/>
    <property type="match status" value="2"/>
</dbReference>
<keyword evidence="5" id="KW-0677">Repeat</keyword>
<dbReference type="Pfam" id="PF24357">
    <property type="entry name" value="TMD0_ABC"/>
    <property type="match status" value="1"/>
</dbReference>
<dbReference type="PROSITE" id="PS50929">
    <property type="entry name" value="ABC_TM1F"/>
    <property type="match status" value="2"/>
</dbReference>
<gene>
    <name evidence="15" type="ORF">CLIB1423_11S01640</name>
</gene>
<keyword evidence="2" id="KW-0813">Transport</keyword>
<dbReference type="GO" id="GO:0005524">
    <property type="term" value="F:ATP binding"/>
    <property type="evidence" value="ECO:0007669"/>
    <property type="project" value="UniProtKB-KW"/>
</dbReference>
<evidence type="ECO:0000256" key="12">
    <source>
        <dbReference type="SAM" id="Phobius"/>
    </source>
</evidence>
<evidence type="ECO:0000259" key="14">
    <source>
        <dbReference type="PROSITE" id="PS50929"/>
    </source>
</evidence>
<evidence type="ECO:0000256" key="3">
    <source>
        <dbReference type="ARBA" id="ARBA00022554"/>
    </source>
</evidence>
<dbReference type="SUPFAM" id="SSF52540">
    <property type="entry name" value="P-loop containing nucleoside triphosphate hydrolases"/>
    <property type="match status" value="2"/>
</dbReference>
<dbReference type="EMBL" id="CAKXYY010000011">
    <property type="protein sequence ID" value="CAH2353524.1"/>
    <property type="molecule type" value="Genomic_DNA"/>
</dbReference>
<sequence>MDQVFSLLESEDRVNLISVPSVEGDTKYPQLVCGLYSFLQPLAPNKENAFNPCFVSWLYIAIAVVFGTFGLVELFLIFKKRTWYGNLLPRNTGFNHWLRCNSVLIQALLYVVLTFTSTNIHARYADFKILAQILISIVLAFVILPLHFVEVVVSPTPSTLLLAFWPILIILQVVLLFQDNYTNWPLLSARSDIFLFALEIFSIFNSVSILFYETLQWKPSHKLIHSFKLEGWDYLLEKPNLYSVMTFTWMNPLIQKAFINKTLTTDDLPSISHELSAELETAKLRKHYTMESTGNKKRSSWKLFVSLSLAFGNLVFLAFSCEMGSSVLAFVQPQLLRHLIRFFSEFEESGGNEPILRALIIALSMFSVTIMQTWFDNQYMILILKAGLGCRSSLTSLLFQKSLILSAESKSKYATGDIVNLVSTDVDRIQQITQNIQTIVVAPIELILCLVSLYYLVGWKPTLASFAVLSILVPLNSFVIKISKRLRKSQMKFTDLRSRTINDILTSIKSIKLYSWEEPMNKKLQEVRINQELKNLKKIRYVNIFGNLIWILIPFCLTFTTFATFALTSDVPLTSDIVFPTLSLLNMLSGPLLQLPGVITQLVDTSVSLNRIADFLVSSEIDVTIIAKLPKADKNDDIVVEIKNTSFLWEKPVDPGRKDVEDGEDLESNVTSIKYALKNINFRAKKSQLNCIVGKVGSGKSTFLTSMLGQLEAINSIDAFNRLPEVSIRGSIAYCAQSPWIMNSTVKDNILFGHEYDEAFYQKTIECCQLGPDIKVLPDGDATFVGEKGISLSGGQKARLSLARAVYARSDVYLLDDVLSAVDSHVGKQIIEKVLSRESGILKTKTIILATNSLSVLNYSNSIDLLERGEIVESGTFSGILANEGKNGKLYTLLKEFGKHGSSATPSATPTPIPSTVPSTATSDNEEDEVTNALTRTISSATLEGATLAPFKWESLSNIFHTKPTNNAPTKDQSLNTVTEEVTVSRTNKTIEKQAIGSVKWHVYKEYIDASSRTGSIIWIISLIISCSFSVASNYWLKNWAESNSNAGDNKDAIRYIGIYALLGFSSSLFILIRSGLLWTFLSINASRNIHDRMSKSIFSAPMSFFERTPIGRIMNRFTSDINRVDDVLPRAFGGFFNSTMNTLFTLGVIAVVVPPFILVIAVLSLAYFYYQKYFSSISRELKRLTSVSRSPIYAHFQETLNGVDTVRAFKQFDRFKYLDDANLDFNLKSLYMLRSSNRWLSSRLQFIGSLSILSVSILSILTLLTKSPLSAGTAGFVMTYALQTANSLSFVVRMSAEVESTIVAFERCLEYCELPEEQNEDVGQYEELPELFPSEGAIKFVNYSTRYRKNLDLILKNVSFEIKGKEKIGVVGRTGAGKSSLTLALFRIIEAVEGSIFIDNVDISKLSVYALRQHLSIIPQDSQAFEGTVRQNLDPFNNYSDEEIWKVLELAHLKDHIQEVSQHKEPNANESESGNNGLLFKITEGGSNFSAGQLQLMCLARALLNKSKIIVLDEATAAVDVQTDKIIQDTIRSHFKDRTIITIAHRLDTVMDSDRIIALDHGELKEFDTPENLLNNKDSIFYNLCEQGGYLK</sequence>
<proteinExistence type="predicted"/>
<accession>A0A9P0QRD9</accession>
<dbReference type="PROSITE" id="PS00211">
    <property type="entry name" value="ABC_TRANSPORTER_1"/>
    <property type="match status" value="2"/>
</dbReference>
<feature type="transmembrane region" description="Helical" evidence="12">
    <location>
        <begin position="1245"/>
        <end position="1265"/>
    </location>
</feature>
<dbReference type="OrthoDB" id="6500128at2759"/>
<dbReference type="Gene3D" id="3.40.50.300">
    <property type="entry name" value="P-loop containing nucleotide triphosphate hydrolases"/>
    <property type="match status" value="2"/>
</dbReference>
<dbReference type="PANTHER" id="PTHR24223:SF443">
    <property type="entry name" value="MULTIDRUG-RESISTANCE LIKE PROTEIN 1, ISOFORM I"/>
    <property type="match status" value="1"/>
</dbReference>
<evidence type="ECO:0000313" key="16">
    <source>
        <dbReference type="Proteomes" id="UP000837801"/>
    </source>
</evidence>
<dbReference type="FunFam" id="3.40.50.300:FF:000565">
    <property type="entry name" value="ABC bile acid transporter"/>
    <property type="match status" value="1"/>
</dbReference>
<dbReference type="InterPro" id="IPR050173">
    <property type="entry name" value="ABC_transporter_C-like"/>
</dbReference>
<feature type="transmembrane region" description="Helical" evidence="12">
    <location>
        <begin position="98"/>
        <end position="117"/>
    </location>
</feature>
<feature type="domain" description="ABC transporter" evidence="13">
    <location>
        <begin position="1339"/>
        <end position="1587"/>
    </location>
</feature>
<feature type="region of interest" description="Disordered" evidence="11">
    <location>
        <begin position="901"/>
        <end position="927"/>
    </location>
</feature>
<keyword evidence="8 12" id="KW-1133">Transmembrane helix</keyword>
<dbReference type="FunFam" id="1.20.1560.10:FF:000013">
    <property type="entry name" value="ABC transporter C family member 2"/>
    <property type="match status" value="1"/>
</dbReference>
<dbReference type="InterPro" id="IPR003439">
    <property type="entry name" value="ABC_transporter-like_ATP-bd"/>
</dbReference>
<dbReference type="InterPro" id="IPR044746">
    <property type="entry name" value="ABCC_6TM_D1"/>
</dbReference>
<dbReference type="Pfam" id="PF00005">
    <property type="entry name" value="ABC_tran"/>
    <property type="match status" value="2"/>
</dbReference>
<evidence type="ECO:0000256" key="5">
    <source>
        <dbReference type="ARBA" id="ARBA00022737"/>
    </source>
</evidence>
<dbReference type="CDD" id="cd18579">
    <property type="entry name" value="ABC_6TM_ABCC_D1"/>
    <property type="match status" value="1"/>
</dbReference>
<dbReference type="Gene3D" id="1.20.1560.10">
    <property type="entry name" value="ABC transporter type 1, transmembrane domain"/>
    <property type="match status" value="2"/>
</dbReference>
<dbReference type="CDD" id="cd03244">
    <property type="entry name" value="ABCC_MRP_domain2"/>
    <property type="match status" value="1"/>
</dbReference>
<dbReference type="Proteomes" id="UP000837801">
    <property type="component" value="Unassembled WGS sequence"/>
</dbReference>
<dbReference type="InterPro" id="IPR036640">
    <property type="entry name" value="ABC1_TM_sf"/>
</dbReference>
<dbReference type="SUPFAM" id="SSF90123">
    <property type="entry name" value="ABC transporter transmembrane region"/>
    <property type="match status" value="2"/>
</dbReference>
<dbReference type="FunFam" id="3.40.50.300:FF:000997">
    <property type="entry name" value="Multidrug resistance-associated protein 1"/>
    <property type="match status" value="1"/>
</dbReference>
<feature type="transmembrane region" description="Helical" evidence="12">
    <location>
        <begin position="1017"/>
        <end position="1037"/>
    </location>
</feature>
<feature type="transmembrane region" description="Helical" evidence="12">
    <location>
        <begin position="1144"/>
        <end position="1171"/>
    </location>
</feature>
<dbReference type="GO" id="GO:0140359">
    <property type="term" value="F:ABC-type transporter activity"/>
    <property type="evidence" value="ECO:0007669"/>
    <property type="project" value="InterPro"/>
</dbReference>
<dbReference type="InterPro" id="IPR027417">
    <property type="entry name" value="P-loop_NTPase"/>
</dbReference>
<keyword evidence="3" id="KW-0926">Vacuole</keyword>
<feature type="transmembrane region" description="Helical" evidence="12">
    <location>
        <begin position="355"/>
        <end position="375"/>
    </location>
</feature>
<dbReference type="PROSITE" id="PS50893">
    <property type="entry name" value="ABC_TRANSPORTER_2"/>
    <property type="match status" value="2"/>
</dbReference>
<feature type="domain" description="ABC transporter" evidence="13">
    <location>
        <begin position="661"/>
        <end position="893"/>
    </location>
</feature>
<evidence type="ECO:0000256" key="7">
    <source>
        <dbReference type="ARBA" id="ARBA00022840"/>
    </source>
</evidence>
<evidence type="ECO:0000256" key="8">
    <source>
        <dbReference type="ARBA" id="ARBA00022989"/>
    </source>
</evidence>
<evidence type="ECO:0000256" key="11">
    <source>
        <dbReference type="SAM" id="MobiDB-lite"/>
    </source>
</evidence>
<dbReference type="InterPro" id="IPR056227">
    <property type="entry name" value="TMD0_ABC"/>
</dbReference>
<feature type="transmembrane region" description="Helical" evidence="12">
    <location>
        <begin position="544"/>
        <end position="567"/>
    </location>
</feature>
<feature type="transmembrane region" description="Helical" evidence="12">
    <location>
        <begin position="160"/>
        <end position="178"/>
    </location>
</feature>
<protein>
    <submittedName>
        <fullName evidence="15">Bile pigment transporter 1</fullName>
    </submittedName>
</protein>
<evidence type="ECO:0000313" key="15">
    <source>
        <dbReference type="EMBL" id="CAH2353524.1"/>
    </source>
</evidence>
<feature type="transmembrane region" description="Helical" evidence="12">
    <location>
        <begin position="1057"/>
        <end position="1082"/>
    </location>
</feature>
<dbReference type="InterPro" id="IPR011527">
    <property type="entry name" value="ABC1_TM_dom"/>
</dbReference>
<feature type="domain" description="ABC transmembrane type-1" evidence="14">
    <location>
        <begin position="1017"/>
        <end position="1301"/>
    </location>
</feature>
<dbReference type="InterPro" id="IPR003593">
    <property type="entry name" value="AAA+_ATPase"/>
</dbReference>
<reference evidence="15" key="1">
    <citation type="submission" date="2022-03" db="EMBL/GenBank/DDBJ databases">
        <authorList>
            <person name="Legras J.-L."/>
            <person name="Devillers H."/>
            <person name="Grondin C."/>
        </authorList>
    </citation>
    <scope>NUCLEOTIDE SEQUENCE</scope>
    <source>
        <strain evidence="15">CLIB 1423</strain>
    </source>
</reference>
<comment type="caution">
    <text evidence="15">The sequence shown here is derived from an EMBL/GenBank/DDBJ whole genome shotgun (WGS) entry which is preliminary data.</text>
</comment>
<feature type="domain" description="ABC transmembrane type-1" evidence="14">
    <location>
        <begin position="316"/>
        <end position="604"/>
    </location>
</feature>
<dbReference type="Pfam" id="PF00664">
    <property type="entry name" value="ABC_membrane"/>
    <property type="match status" value="2"/>
</dbReference>
<evidence type="ECO:0000259" key="13">
    <source>
        <dbReference type="PROSITE" id="PS50893"/>
    </source>
</evidence>
<comment type="subcellular location">
    <subcellularLocation>
        <location evidence="1">Vacuole membrane</location>
        <topology evidence="1">Multi-pass membrane protein</topology>
    </subcellularLocation>
</comment>
<dbReference type="FunFam" id="1.20.1560.10:FF:000020">
    <property type="entry name" value="ABC metal ion transporter"/>
    <property type="match status" value="1"/>
</dbReference>
<dbReference type="CDD" id="cd18603">
    <property type="entry name" value="ABC_6TM_MRP1_2_3_6_D2_like"/>
    <property type="match status" value="1"/>
</dbReference>
<keyword evidence="9 12" id="KW-0472">Membrane</keyword>
<dbReference type="CDD" id="cd03250">
    <property type="entry name" value="ABCC_MRP_domain1"/>
    <property type="match status" value="1"/>
</dbReference>
<name>A0A9P0QRD9_9ASCO</name>
<evidence type="ECO:0000256" key="10">
    <source>
        <dbReference type="ARBA" id="ARBA00053425"/>
    </source>
</evidence>
<feature type="transmembrane region" description="Helical" evidence="12">
    <location>
        <begin position="57"/>
        <end position="78"/>
    </location>
</feature>
<evidence type="ECO:0000256" key="1">
    <source>
        <dbReference type="ARBA" id="ARBA00004128"/>
    </source>
</evidence>
<dbReference type="GO" id="GO:0042144">
    <property type="term" value="P:vacuole fusion, non-autophagic"/>
    <property type="evidence" value="ECO:0007669"/>
    <property type="project" value="UniProtKB-ARBA"/>
</dbReference>
<feature type="transmembrane region" description="Helical" evidence="12">
    <location>
        <begin position="129"/>
        <end position="148"/>
    </location>
</feature>
<dbReference type="GO" id="GO:0000329">
    <property type="term" value="C:fungal-type vacuole membrane"/>
    <property type="evidence" value="ECO:0007669"/>
    <property type="project" value="UniProtKB-ARBA"/>
</dbReference>
<keyword evidence="7" id="KW-0067">ATP-binding</keyword>
<feature type="transmembrane region" description="Helical" evidence="12">
    <location>
        <begin position="303"/>
        <end position="331"/>
    </location>
</feature>
<keyword evidence="6" id="KW-0547">Nucleotide-binding</keyword>
<keyword evidence="4 12" id="KW-0812">Transmembrane</keyword>
<dbReference type="PANTHER" id="PTHR24223">
    <property type="entry name" value="ATP-BINDING CASSETTE SUB-FAMILY C"/>
    <property type="match status" value="1"/>
</dbReference>
<feature type="transmembrane region" description="Helical" evidence="12">
    <location>
        <begin position="463"/>
        <end position="482"/>
    </location>
</feature>
<keyword evidence="16" id="KW-1185">Reference proteome</keyword>
<comment type="function">
    <text evidence="10">Cooperates for the ATP-dependent vacuolar transport of bilirubin and glutathione conjugates.</text>
</comment>